<dbReference type="PANTHER" id="PTHR24078">
    <property type="entry name" value="DNAJ HOMOLOG SUBFAMILY C MEMBER"/>
    <property type="match status" value="1"/>
</dbReference>
<accession>A0A382K8L6</accession>
<dbReference type="EMBL" id="UINC01078857">
    <property type="protein sequence ID" value="SVC20336.1"/>
    <property type="molecule type" value="Genomic_DNA"/>
</dbReference>
<dbReference type="InterPro" id="IPR051339">
    <property type="entry name" value="DnaJ_subfamily_B"/>
</dbReference>
<dbReference type="PROSITE" id="PS00636">
    <property type="entry name" value="DNAJ_1"/>
    <property type="match status" value="1"/>
</dbReference>
<dbReference type="GO" id="GO:0006457">
    <property type="term" value="P:protein folding"/>
    <property type="evidence" value="ECO:0007669"/>
    <property type="project" value="InterPro"/>
</dbReference>
<dbReference type="InterPro" id="IPR008971">
    <property type="entry name" value="HSP40/DnaJ_pept-bd"/>
</dbReference>
<dbReference type="InterPro" id="IPR002939">
    <property type="entry name" value="DnaJ_C"/>
</dbReference>
<reference evidence="3" key="1">
    <citation type="submission" date="2018-05" db="EMBL/GenBank/DDBJ databases">
        <authorList>
            <person name="Lanie J.A."/>
            <person name="Ng W.-L."/>
            <person name="Kazmierczak K.M."/>
            <person name="Andrzejewski T.M."/>
            <person name="Davidsen T.M."/>
            <person name="Wayne K.J."/>
            <person name="Tettelin H."/>
            <person name="Glass J.I."/>
            <person name="Rusch D."/>
            <person name="Podicherti R."/>
            <person name="Tsui H.-C.T."/>
            <person name="Winkler M.E."/>
        </authorList>
    </citation>
    <scope>NUCLEOTIDE SEQUENCE</scope>
</reference>
<keyword evidence="1" id="KW-0143">Chaperone</keyword>
<dbReference type="GO" id="GO:0005829">
    <property type="term" value="C:cytosol"/>
    <property type="evidence" value="ECO:0007669"/>
    <property type="project" value="TreeGrafter"/>
</dbReference>
<dbReference type="PROSITE" id="PS50076">
    <property type="entry name" value="DNAJ_2"/>
    <property type="match status" value="1"/>
</dbReference>
<dbReference type="PRINTS" id="PR00625">
    <property type="entry name" value="JDOMAIN"/>
</dbReference>
<feature type="domain" description="J" evidence="2">
    <location>
        <begin position="5"/>
        <end position="70"/>
    </location>
</feature>
<feature type="non-terminal residue" evidence="3">
    <location>
        <position position="267"/>
    </location>
</feature>
<organism evidence="3">
    <name type="scientific">marine metagenome</name>
    <dbReference type="NCBI Taxonomy" id="408172"/>
    <lineage>
        <taxon>unclassified sequences</taxon>
        <taxon>metagenomes</taxon>
        <taxon>ecological metagenomes</taxon>
    </lineage>
</organism>
<proteinExistence type="predicted"/>
<dbReference type="Pfam" id="PF01556">
    <property type="entry name" value="DnaJ_C"/>
    <property type="match status" value="1"/>
</dbReference>
<dbReference type="AlphaFoldDB" id="A0A382K8L6"/>
<dbReference type="Gene3D" id="2.60.260.20">
    <property type="entry name" value="Urease metallochaperone UreE, N-terminal domain"/>
    <property type="match status" value="2"/>
</dbReference>
<dbReference type="SUPFAM" id="SSF46565">
    <property type="entry name" value="Chaperone J-domain"/>
    <property type="match status" value="1"/>
</dbReference>
<evidence type="ECO:0000259" key="2">
    <source>
        <dbReference type="PROSITE" id="PS50076"/>
    </source>
</evidence>
<dbReference type="InterPro" id="IPR036869">
    <property type="entry name" value="J_dom_sf"/>
</dbReference>
<dbReference type="CDD" id="cd10747">
    <property type="entry name" value="DnaJ_C"/>
    <property type="match status" value="1"/>
</dbReference>
<dbReference type="InterPro" id="IPR001623">
    <property type="entry name" value="DnaJ_domain"/>
</dbReference>
<evidence type="ECO:0000313" key="3">
    <source>
        <dbReference type="EMBL" id="SVC20336.1"/>
    </source>
</evidence>
<dbReference type="GO" id="GO:0051087">
    <property type="term" value="F:protein-folding chaperone binding"/>
    <property type="evidence" value="ECO:0007669"/>
    <property type="project" value="TreeGrafter"/>
</dbReference>
<protein>
    <recommendedName>
        <fullName evidence="2">J domain-containing protein</fullName>
    </recommendedName>
</protein>
<dbReference type="SUPFAM" id="SSF49493">
    <property type="entry name" value="HSP40/DnaJ peptide-binding domain"/>
    <property type="match status" value="2"/>
</dbReference>
<gene>
    <name evidence="3" type="ORF">METZ01_LOCUS273190</name>
</gene>
<dbReference type="GO" id="GO:0051082">
    <property type="term" value="F:unfolded protein binding"/>
    <property type="evidence" value="ECO:0007669"/>
    <property type="project" value="InterPro"/>
</dbReference>
<dbReference type="SMART" id="SM00271">
    <property type="entry name" value="DnaJ"/>
    <property type="match status" value="1"/>
</dbReference>
<dbReference type="Pfam" id="PF00226">
    <property type="entry name" value="DnaJ"/>
    <property type="match status" value="1"/>
</dbReference>
<dbReference type="InterPro" id="IPR018253">
    <property type="entry name" value="DnaJ_domain_CS"/>
</dbReference>
<dbReference type="Gene3D" id="1.10.287.110">
    <property type="entry name" value="DnaJ domain"/>
    <property type="match status" value="1"/>
</dbReference>
<evidence type="ECO:0000256" key="1">
    <source>
        <dbReference type="ARBA" id="ARBA00023186"/>
    </source>
</evidence>
<name>A0A382K8L6_9ZZZZ</name>
<dbReference type="PANTHER" id="PTHR24078:SF553">
    <property type="entry name" value="DNAJ HOMOLOG SUBFAMILY B MEMBER 5"/>
    <property type="match status" value="1"/>
</dbReference>
<sequence>MKFKDYYKTLGLTKKATNAAVKQAYRKFARKYHPDVNQGNTRAEAKFKEIGEAYEVLGNPDNRRKYDDLGANWRMYEQAKPGSQGHPFTGSNWKVDFRGANTPDNIFAGGETFSDFFNAFFSGQTAQGMYDTTHKQKTRPQQPPSEQTIALTLEEAFHGVTKRVTFLGQGQTQSVEVRIPPGINEGAKIRVSGLGQKPDTPKTNQEFYLRAHLEKHEKFTRKGSNLYLSVKIPLTTAILGGTVSFDNVNSRSLQLTIPAGTQVGQVF</sequence>
<dbReference type="CDD" id="cd06257">
    <property type="entry name" value="DnaJ"/>
    <property type="match status" value="1"/>
</dbReference>